<name>A0ABY0AMG4_9ENTR</name>
<protein>
    <submittedName>
        <fullName evidence="1">Uncharacterized protein</fullName>
    </submittedName>
</protein>
<dbReference type="RefSeq" id="WP_032666460.1">
    <property type="nucleotide sequence ID" value="NZ_RXRX01000018.1"/>
</dbReference>
<keyword evidence="2" id="KW-1185">Reference proteome</keyword>
<dbReference type="EMBL" id="RXRX01000018">
    <property type="protein sequence ID" value="RTN19002.1"/>
    <property type="molecule type" value="Genomic_DNA"/>
</dbReference>
<evidence type="ECO:0000313" key="2">
    <source>
        <dbReference type="Proteomes" id="UP000278241"/>
    </source>
</evidence>
<accession>A0ABY0AMG4</accession>
<organism evidence="1 2">
    <name type="scientific">Enterobacter quasimori</name>
    <dbReference type="NCBI Taxonomy" id="2838947"/>
    <lineage>
        <taxon>Bacteria</taxon>
        <taxon>Pseudomonadati</taxon>
        <taxon>Pseudomonadota</taxon>
        <taxon>Gammaproteobacteria</taxon>
        <taxon>Enterobacterales</taxon>
        <taxon>Enterobacteriaceae</taxon>
        <taxon>Enterobacter</taxon>
    </lineage>
</organism>
<gene>
    <name evidence="1" type="ORF">EKN94_20730</name>
</gene>
<reference evidence="1 2" key="1">
    <citation type="submission" date="2018-12" db="EMBL/GenBank/DDBJ databases">
        <title>The Batch Genome Submission of Enterobacter spp. strains.</title>
        <authorList>
            <person name="Wei L."/>
            <person name="Wu W."/>
            <person name="Lin J."/>
            <person name="Zhang X."/>
            <person name="Feng Y."/>
            <person name="Zong Z."/>
        </authorList>
    </citation>
    <scope>NUCLEOTIDE SEQUENCE [LARGE SCALE GENOMIC DNA]</scope>
    <source>
        <strain evidence="1 2">WCHEM090044</strain>
    </source>
</reference>
<evidence type="ECO:0000313" key="1">
    <source>
        <dbReference type="EMBL" id="RTN19002.1"/>
    </source>
</evidence>
<dbReference type="Proteomes" id="UP000278241">
    <property type="component" value="Unassembled WGS sequence"/>
</dbReference>
<comment type="caution">
    <text evidence="1">The sequence shown here is derived from an EMBL/GenBank/DDBJ whole genome shotgun (WGS) entry which is preliminary data.</text>
</comment>
<sequence>MSVTLTSIFDTVSKESTRPLLALEIIFFCVDQYRLNKSLILKHEIDEALCSDEVKRKGFAKNSSNVITALEKSGILKKFSIVNGEARTYRGSPFPLAVSLENATIAAFSHIDH</sequence>
<proteinExistence type="predicted"/>